<evidence type="ECO:0000313" key="3">
    <source>
        <dbReference type="Proteomes" id="UP001201812"/>
    </source>
</evidence>
<keyword evidence="1" id="KW-0472">Membrane</keyword>
<keyword evidence="1" id="KW-0812">Transmembrane</keyword>
<dbReference type="InterPro" id="IPR019422">
    <property type="entry name" value="7TM_GPCR_serpentine_rcpt_Srh"/>
</dbReference>
<dbReference type="AlphaFoldDB" id="A0AAD4QRF0"/>
<evidence type="ECO:0000256" key="1">
    <source>
        <dbReference type="SAM" id="Phobius"/>
    </source>
</evidence>
<dbReference type="Proteomes" id="UP001201812">
    <property type="component" value="Unassembled WGS sequence"/>
</dbReference>
<gene>
    <name evidence="2" type="ORF">DdX_21358</name>
</gene>
<proteinExistence type="predicted"/>
<comment type="caution">
    <text evidence="2">The sequence shown here is derived from an EMBL/GenBank/DDBJ whole genome shotgun (WGS) entry which is preliminary data.</text>
</comment>
<feature type="transmembrane region" description="Helical" evidence="1">
    <location>
        <begin position="6"/>
        <end position="26"/>
    </location>
</feature>
<keyword evidence="3" id="KW-1185">Reference proteome</keyword>
<dbReference type="EMBL" id="JAKKPZ010000796">
    <property type="protein sequence ID" value="KAI1692246.1"/>
    <property type="molecule type" value="Genomic_DNA"/>
</dbReference>
<dbReference type="Pfam" id="PF10318">
    <property type="entry name" value="7TM_GPCR_Srh"/>
    <property type="match status" value="1"/>
</dbReference>
<keyword evidence="1" id="KW-1133">Transmembrane helix</keyword>
<protein>
    <submittedName>
        <fullName evidence="2">Serpentine type 7TM GPCR chemoreceptor str domain-containing protein</fullName>
    </submittedName>
</protein>
<sequence length="132" mass="14800">MIFIYANSFWCMLISIVTISSTYGSYKNLRDNRASLSQKTKDLYLTLTNALVIETFVGVCLVVVPLGSLSLSYQLESKYGAIISLLAQRTGSLYPLLSNVILLWIVKPYRKAVISLIIDRWPSKKFTPGLVT</sequence>
<evidence type="ECO:0000313" key="2">
    <source>
        <dbReference type="EMBL" id="KAI1692246.1"/>
    </source>
</evidence>
<organism evidence="2 3">
    <name type="scientific">Ditylenchus destructor</name>
    <dbReference type="NCBI Taxonomy" id="166010"/>
    <lineage>
        <taxon>Eukaryota</taxon>
        <taxon>Metazoa</taxon>
        <taxon>Ecdysozoa</taxon>
        <taxon>Nematoda</taxon>
        <taxon>Chromadorea</taxon>
        <taxon>Rhabditida</taxon>
        <taxon>Tylenchina</taxon>
        <taxon>Tylenchomorpha</taxon>
        <taxon>Sphaerularioidea</taxon>
        <taxon>Anguinidae</taxon>
        <taxon>Anguininae</taxon>
        <taxon>Ditylenchus</taxon>
    </lineage>
</organism>
<feature type="transmembrane region" description="Helical" evidence="1">
    <location>
        <begin position="79"/>
        <end position="106"/>
    </location>
</feature>
<reference evidence="2" key="1">
    <citation type="submission" date="2022-01" db="EMBL/GenBank/DDBJ databases">
        <title>Genome Sequence Resource for Two Populations of Ditylenchus destructor, the Migratory Endoparasitic Phytonematode.</title>
        <authorList>
            <person name="Zhang H."/>
            <person name="Lin R."/>
            <person name="Xie B."/>
        </authorList>
    </citation>
    <scope>NUCLEOTIDE SEQUENCE</scope>
    <source>
        <strain evidence="2">BazhouSP</strain>
    </source>
</reference>
<accession>A0AAD4QRF0</accession>
<feature type="transmembrane region" description="Helical" evidence="1">
    <location>
        <begin position="47"/>
        <end position="67"/>
    </location>
</feature>
<name>A0AAD4QRF0_9BILA</name>